<dbReference type="EMBL" id="OW152820">
    <property type="protein sequence ID" value="CAH2074909.1"/>
    <property type="molecule type" value="Genomic_DNA"/>
</dbReference>
<reference evidence="1" key="1">
    <citation type="submission" date="2022-03" db="EMBL/GenBank/DDBJ databases">
        <authorList>
            <person name="Martin H S."/>
        </authorList>
    </citation>
    <scope>NUCLEOTIDE SEQUENCE</scope>
</reference>
<evidence type="ECO:0000313" key="2">
    <source>
        <dbReference type="Proteomes" id="UP000837857"/>
    </source>
</evidence>
<protein>
    <submittedName>
        <fullName evidence="1">Uncharacterized protein</fullName>
    </submittedName>
</protein>
<organism evidence="1 2">
    <name type="scientific">Iphiclides podalirius</name>
    <name type="common">scarce swallowtail</name>
    <dbReference type="NCBI Taxonomy" id="110791"/>
    <lineage>
        <taxon>Eukaryota</taxon>
        <taxon>Metazoa</taxon>
        <taxon>Ecdysozoa</taxon>
        <taxon>Arthropoda</taxon>
        <taxon>Hexapoda</taxon>
        <taxon>Insecta</taxon>
        <taxon>Pterygota</taxon>
        <taxon>Neoptera</taxon>
        <taxon>Endopterygota</taxon>
        <taxon>Lepidoptera</taxon>
        <taxon>Glossata</taxon>
        <taxon>Ditrysia</taxon>
        <taxon>Papilionoidea</taxon>
        <taxon>Papilionidae</taxon>
        <taxon>Papilioninae</taxon>
        <taxon>Iphiclides</taxon>
    </lineage>
</organism>
<feature type="non-terminal residue" evidence="1">
    <location>
        <position position="147"/>
    </location>
</feature>
<dbReference type="Proteomes" id="UP000837857">
    <property type="component" value="Chromosome 8"/>
</dbReference>
<proteinExistence type="predicted"/>
<sequence length="147" mass="16331">MKSIIGMTRAAQCDVAGLKRRTPATERRLRRVPSRKRCAEGPWHVAAINHGARCQRPQALPMPGPVTSRRQLPTASTAYGQRGQPFGGRRGQRRLPAIVLHATDSDARLCVRPLAPTSTPYTRNLKDTYDRVCRSVLCVAIIHSVRQ</sequence>
<evidence type="ECO:0000313" key="1">
    <source>
        <dbReference type="EMBL" id="CAH2074909.1"/>
    </source>
</evidence>
<accession>A0ABN8J2J0</accession>
<keyword evidence="2" id="KW-1185">Reference proteome</keyword>
<name>A0ABN8J2J0_9NEOP</name>
<gene>
    <name evidence="1" type="ORF">IPOD504_LOCUS16326</name>
</gene>